<keyword evidence="5" id="KW-0812">Transmembrane</keyword>
<sequence length="1197" mass="132649">MTPSPAVSVSPVRLFRWPTGRFILIPALLAIAAVAQGAPSTATPPSAADLAKYDTNKNGRLDADELAAKKADDDRAVRQAVLTNPEAAGHATREPVQQMDPFTVKEEKDGYYGSNAMSGTRLNSKVEDLASSVTVVTLDQMDDFAMLDINDIFSYEAGTEGLNEYTDFTVETSGNINDNSSTSPGSANRIRGIGSANIALGNFETAGRVPIDKVGIEGVEISRGPNSSIFGLGSPAGTVNVVAATGNLNKDKTKIEFRADSFGGYRESFDTNKVILKNKLAVRVSQVFMHTGYHLKPSGTNTERYNFMVKYQPFKGTVVTASYLDYRYSGIRANTLTPRDGTQDWKAAGMPTWDPVTNTAYNADGSVRYTNAAGKLPSYFTTLYQNTGRGNSLLFLDGGGVDYWTTPRGTATPTNGKPMSPLGIPIPLGPFDNNPATWDNNAKTSQAAYNYVVPSFGAGNAGLIKGAPPLTDYDWRNVNLASINKEWNRTGQSLIQLTQTILDTPMNLVALQAGWFRETSKLTQDTPYGKPYGYYLIDVNRRRMDGSENPNLGRPFISIPDASLRETPLTNNTYRAQLAYKLDLRREKGWWHWLGMHQLSAFQEYKHYETRRYVYKPAMLDDHVWLPYGVNRATSSGVTTNYGSELYNKNSPVGSRNYYMYYVGDNQDYNIDYAPRSFSPGVYDFTYGDAKTGNFYHEPTQLGFAGSLDGTGGANNDLKIQKTSGVVLQSHLIRDSIVPTFGFRRDNIYDRSGVLPKMKTDGLSHDYAWDEQWNSDWVTNQGSTTTKGVVVRPLPWLSGTKAGAWLSSLTWFNGISFYGNKSDSFLPDVPAIDLHGNRVPNPTGLGKDYGVWVNLFDSKFNIRVNKYENRTIGNRRGTSSTIANRLLAIDIYDGTASRAFALQNRASQWIVAQNPSITVDQLRQQVASVMHLSPDFIDQMSRLDEEGLNLAEPEDTLARGTEIEFNYNPTRFWTMKGNVTQQESIQAKIASGLLNYINERMPVWESVVDPAPPATIDNPTGAPTNWYTYQYDGPNVGSAKIYYDGKNVSQPLAIAIAQEGLSMPQIRRYSARFLTNYRLEGITDNPVWKAVSIGGAVRWQDKGAIGYWGIKDSTGVYTQLDKSRPIYDESHLAFDLTLGYQMKLFAGRRINARFQLNVKNVQEDGRLQPLAAWPDGTISAYRVVDPRMFLLTASFDL</sequence>
<dbReference type="InterPro" id="IPR039426">
    <property type="entry name" value="TonB-dep_rcpt-like"/>
</dbReference>
<dbReference type="EMBL" id="CP080507">
    <property type="protein sequence ID" value="QYM78559.1"/>
    <property type="molecule type" value="Genomic_DNA"/>
</dbReference>
<name>A0A8F9TVJ1_9BACT</name>
<dbReference type="PROSITE" id="PS00018">
    <property type="entry name" value="EF_HAND_1"/>
    <property type="match status" value="1"/>
</dbReference>
<evidence type="ECO:0000256" key="3">
    <source>
        <dbReference type="ARBA" id="ARBA00022452"/>
    </source>
</evidence>
<keyword evidence="8" id="KW-0798">TonB box</keyword>
<evidence type="ECO:0000256" key="4">
    <source>
        <dbReference type="ARBA" id="ARBA00022496"/>
    </source>
</evidence>
<dbReference type="InterPro" id="IPR018247">
    <property type="entry name" value="EF_Hand_1_Ca_BS"/>
</dbReference>
<dbReference type="Pfam" id="PF07715">
    <property type="entry name" value="Plug"/>
    <property type="match status" value="1"/>
</dbReference>
<evidence type="ECO:0000313" key="13">
    <source>
        <dbReference type="EMBL" id="QYM78559.1"/>
    </source>
</evidence>
<keyword evidence="6" id="KW-0408">Iron</keyword>
<keyword evidence="10" id="KW-0998">Cell outer membrane</keyword>
<organism evidence="13 14">
    <name type="scientific">Horticoccus luteus</name>
    <dbReference type="NCBI Taxonomy" id="2862869"/>
    <lineage>
        <taxon>Bacteria</taxon>
        <taxon>Pseudomonadati</taxon>
        <taxon>Verrucomicrobiota</taxon>
        <taxon>Opitutia</taxon>
        <taxon>Opitutales</taxon>
        <taxon>Opitutaceae</taxon>
        <taxon>Horticoccus</taxon>
    </lineage>
</organism>
<keyword evidence="9" id="KW-0472">Membrane</keyword>
<evidence type="ECO:0000256" key="8">
    <source>
        <dbReference type="ARBA" id="ARBA00023077"/>
    </source>
</evidence>
<evidence type="ECO:0000256" key="6">
    <source>
        <dbReference type="ARBA" id="ARBA00023004"/>
    </source>
</evidence>
<evidence type="ECO:0000256" key="7">
    <source>
        <dbReference type="ARBA" id="ARBA00023065"/>
    </source>
</evidence>
<accession>A0A8F9TVJ1</accession>
<feature type="chain" id="PRO_5034431650" description="TonB-dependent receptor plug domain-containing protein" evidence="11">
    <location>
        <begin position="38"/>
        <end position="1197"/>
    </location>
</feature>
<evidence type="ECO:0000256" key="10">
    <source>
        <dbReference type="ARBA" id="ARBA00023237"/>
    </source>
</evidence>
<dbReference type="InterPro" id="IPR036942">
    <property type="entry name" value="Beta-barrel_TonB_sf"/>
</dbReference>
<dbReference type="PANTHER" id="PTHR32552">
    <property type="entry name" value="FERRICHROME IRON RECEPTOR-RELATED"/>
    <property type="match status" value="1"/>
</dbReference>
<proteinExistence type="predicted"/>
<dbReference type="InterPro" id="IPR012910">
    <property type="entry name" value="Plug_dom"/>
</dbReference>
<evidence type="ECO:0000256" key="1">
    <source>
        <dbReference type="ARBA" id="ARBA00004571"/>
    </source>
</evidence>
<dbReference type="SUPFAM" id="SSF56935">
    <property type="entry name" value="Porins"/>
    <property type="match status" value="1"/>
</dbReference>
<keyword evidence="4" id="KW-0410">Iron transport</keyword>
<evidence type="ECO:0000256" key="9">
    <source>
        <dbReference type="ARBA" id="ARBA00023136"/>
    </source>
</evidence>
<dbReference type="Gene3D" id="2.40.170.20">
    <property type="entry name" value="TonB-dependent receptor, beta-barrel domain"/>
    <property type="match status" value="1"/>
</dbReference>
<dbReference type="InterPro" id="IPR037066">
    <property type="entry name" value="Plug_dom_sf"/>
</dbReference>
<dbReference type="KEGG" id="ole:K0B96_14835"/>
<evidence type="ECO:0000259" key="12">
    <source>
        <dbReference type="Pfam" id="PF07715"/>
    </source>
</evidence>
<evidence type="ECO:0000256" key="5">
    <source>
        <dbReference type="ARBA" id="ARBA00022692"/>
    </source>
</evidence>
<dbReference type="Gene3D" id="2.170.130.10">
    <property type="entry name" value="TonB-dependent receptor, plug domain"/>
    <property type="match status" value="1"/>
</dbReference>
<keyword evidence="2" id="KW-0813">Transport</keyword>
<feature type="domain" description="TonB-dependent receptor plug" evidence="12">
    <location>
        <begin position="126"/>
        <end position="238"/>
    </location>
</feature>
<comment type="subcellular location">
    <subcellularLocation>
        <location evidence="1">Cell outer membrane</location>
        <topology evidence="1">Multi-pass membrane protein</topology>
    </subcellularLocation>
</comment>
<dbReference type="AlphaFoldDB" id="A0A8F9TVJ1"/>
<protein>
    <recommendedName>
        <fullName evidence="12">TonB-dependent receptor plug domain-containing protein</fullName>
    </recommendedName>
</protein>
<feature type="signal peptide" evidence="11">
    <location>
        <begin position="1"/>
        <end position="37"/>
    </location>
</feature>
<dbReference type="PANTHER" id="PTHR32552:SF81">
    <property type="entry name" value="TONB-DEPENDENT OUTER MEMBRANE RECEPTOR"/>
    <property type="match status" value="1"/>
</dbReference>
<gene>
    <name evidence="13" type="ORF">K0B96_14835</name>
</gene>
<dbReference type="Proteomes" id="UP000825051">
    <property type="component" value="Chromosome"/>
</dbReference>
<keyword evidence="3" id="KW-1134">Transmembrane beta strand</keyword>
<dbReference type="GO" id="GO:0006826">
    <property type="term" value="P:iron ion transport"/>
    <property type="evidence" value="ECO:0007669"/>
    <property type="project" value="UniProtKB-KW"/>
</dbReference>
<keyword evidence="14" id="KW-1185">Reference proteome</keyword>
<evidence type="ECO:0000256" key="2">
    <source>
        <dbReference type="ARBA" id="ARBA00022448"/>
    </source>
</evidence>
<keyword evidence="11" id="KW-0732">Signal</keyword>
<dbReference type="GO" id="GO:0009279">
    <property type="term" value="C:cell outer membrane"/>
    <property type="evidence" value="ECO:0007669"/>
    <property type="project" value="UniProtKB-SubCell"/>
</dbReference>
<evidence type="ECO:0000313" key="14">
    <source>
        <dbReference type="Proteomes" id="UP000825051"/>
    </source>
</evidence>
<evidence type="ECO:0000256" key="11">
    <source>
        <dbReference type="SAM" id="SignalP"/>
    </source>
</evidence>
<reference evidence="13" key="1">
    <citation type="submission" date="2021-08" db="EMBL/GenBank/DDBJ databases">
        <title>Genome of a novel bacterium of the phylum Verrucomicrobia, Oleiharenicola sp. KSB-15.</title>
        <authorList>
            <person name="Chung J.-H."/>
            <person name="Ahn J.-H."/>
            <person name="Yoon Y."/>
            <person name="Kim D.-Y."/>
            <person name="An S.-H."/>
            <person name="Park I."/>
            <person name="Yeon J."/>
        </authorList>
    </citation>
    <scope>NUCLEOTIDE SEQUENCE</scope>
    <source>
        <strain evidence="13">KSB-15</strain>
    </source>
</reference>
<keyword evidence="7" id="KW-0406">Ion transport</keyword>
<dbReference type="RefSeq" id="WP_220161663.1">
    <property type="nucleotide sequence ID" value="NZ_CP080507.1"/>
</dbReference>